<name>D7G3J0_ECTSI</name>
<dbReference type="OMA" id="KNINEFW"/>
<dbReference type="CDD" id="cd23784">
    <property type="entry name" value="RWD_Spc25"/>
    <property type="match status" value="1"/>
</dbReference>
<dbReference type="EMBL" id="FN649749">
    <property type="protein sequence ID" value="CBJ26988.1"/>
    <property type="molecule type" value="Genomic_DNA"/>
</dbReference>
<proteinExistence type="inferred from homology"/>
<dbReference type="GO" id="GO:0005634">
    <property type="term" value="C:nucleus"/>
    <property type="evidence" value="ECO:0007669"/>
    <property type="project" value="UniProtKB-SubCell"/>
</dbReference>
<keyword evidence="13" id="KW-1185">Reference proteome</keyword>
<dbReference type="Pfam" id="PF08234">
    <property type="entry name" value="Spindle_Spc25"/>
    <property type="match status" value="1"/>
</dbReference>
<evidence type="ECO:0000256" key="2">
    <source>
        <dbReference type="ARBA" id="ARBA00006379"/>
    </source>
</evidence>
<dbReference type="PANTHER" id="PTHR14281">
    <property type="entry name" value="KINETOCHORE PROTEIN SPC25-RELATED"/>
    <property type="match status" value="1"/>
</dbReference>
<dbReference type="AlphaFoldDB" id="D7G3J0"/>
<keyword evidence="4 9" id="KW-0132">Cell division</keyword>
<dbReference type="GO" id="GO:0031262">
    <property type="term" value="C:Ndc80 complex"/>
    <property type="evidence" value="ECO:0007669"/>
    <property type="project" value="InterPro"/>
</dbReference>
<organism evidence="12 13">
    <name type="scientific">Ectocarpus siliculosus</name>
    <name type="common">Brown alga</name>
    <name type="synonym">Conferva siliculosa</name>
    <dbReference type="NCBI Taxonomy" id="2880"/>
    <lineage>
        <taxon>Eukaryota</taxon>
        <taxon>Sar</taxon>
        <taxon>Stramenopiles</taxon>
        <taxon>Ochrophyta</taxon>
        <taxon>PX clade</taxon>
        <taxon>Phaeophyceae</taxon>
        <taxon>Ectocarpales</taxon>
        <taxon>Ectocarpaceae</taxon>
        <taxon>Ectocarpus</taxon>
    </lineage>
</organism>
<comment type="similarity">
    <text evidence="2 9">Belongs to the SPC25 family.</text>
</comment>
<evidence type="ECO:0000256" key="5">
    <source>
        <dbReference type="ARBA" id="ARBA00022776"/>
    </source>
</evidence>
<keyword evidence="9" id="KW-0539">Nucleus</keyword>
<evidence type="ECO:0000313" key="13">
    <source>
        <dbReference type="Proteomes" id="UP000002630"/>
    </source>
</evidence>
<dbReference type="Proteomes" id="UP000002630">
    <property type="component" value="Linkage Group LG24"/>
</dbReference>
<evidence type="ECO:0000256" key="3">
    <source>
        <dbReference type="ARBA" id="ARBA00022454"/>
    </source>
</evidence>
<protein>
    <recommendedName>
        <fullName evidence="9">Kinetochore protein SPC25</fullName>
    </recommendedName>
</protein>
<sequence>MDHAETRTMESMAEMADRMSKELRSEMHNAEVQLNNWVAEREQRLADVQSDYAQTMEARAAEVVELRNADKDTTARRAHCAAVVKKQEEQLQEEVKRLEELRETEREEMPAKLEVLGAEHQRIAKNLEAKQGEMLTRRHVKEEELSVLGKGVLLYRRLGLEFEGGDTGDDGSMKCLRLVFRQISRQEPERPFVIAVFIDDNGRYVVPECFPALPTEDLNRMLEDVNESNDFAKFVSRVRRGFVSMAEAGL</sequence>
<evidence type="ECO:0000256" key="7">
    <source>
        <dbReference type="ARBA" id="ARBA00023306"/>
    </source>
</evidence>
<dbReference type="eggNOG" id="ENOG502SD7D">
    <property type="taxonomic scope" value="Eukaryota"/>
</dbReference>
<evidence type="ECO:0000256" key="10">
    <source>
        <dbReference type="SAM" id="Coils"/>
    </source>
</evidence>
<evidence type="ECO:0000256" key="1">
    <source>
        <dbReference type="ARBA" id="ARBA00004584"/>
    </source>
</evidence>
<dbReference type="GO" id="GO:0007059">
    <property type="term" value="P:chromosome segregation"/>
    <property type="evidence" value="ECO:0007669"/>
    <property type="project" value="InterPro"/>
</dbReference>
<accession>D7G3J0</accession>
<dbReference type="PANTHER" id="PTHR14281:SF0">
    <property type="entry name" value="KINETOCHORE PROTEIN SPC25"/>
    <property type="match status" value="1"/>
</dbReference>
<dbReference type="InParanoid" id="D7G3J0"/>
<comment type="subunit">
    <text evidence="9">Component of the NDC80 complex.</text>
</comment>
<dbReference type="GO" id="GO:0051301">
    <property type="term" value="P:cell division"/>
    <property type="evidence" value="ECO:0007669"/>
    <property type="project" value="UniProtKB-UniRule"/>
</dbReference>
<keyword evidence="8 9" id="KW-0137">Centromere</keyword>
<dbReference type="EMBL" id="FN648719">
    <property type="protein sequence ID" value="CBJ26988.1"/>
    <property type="molecule type" value="Genomic_DNA"/>
</dbReference>
<keyword evidence="9" id="KW-0995">Kinetochore</keyword>
<evidence type="ECO:0000256" key="8">
    <source>
        <dbReference type="ARBA" id="ARBA00023328"/>
    </source>
</evidence>
<dbReference type="InterPro" id="IPR013255">
    <property type="entry name" value="Spc25_C"/>
</dbReference>
<dbReference type="STRING" id="2880.D7G3J0"/>
<dbReference type="OrthoDB" id="48242at2759"/>
<feature type="coiled-coil region" evidence="10">
    <location>
        <begin position="81"/>
        <end position="108"/>
    </location>
</feature>
<dbReference type="InterPro" id="IPR045143">
    <property type="entry name" value="Spc25"/>
</dbReference>
<feature type="domain" description="Chromosome segregation protein Spc25 C-terminal" evidence="11">
    <location>
        <begin position="174"/>
        <end position="243"/>
    </location>
</feature>
<evidence type="ECO:0000259" key="11">
    <source>
        <dbReference type="Pfam" id="PF08234"/>
    </source>
</evidence>
<reference evidence="12 13" key="1">
    <citation type="journal article" date="2010" name="Nature">
        <title>The Ectocarpus genome and the independent evolution of multicellularity in brown algae.</title>
        <authorList>
            <person name="Cock J.M."/>
            <person name="Sterck L."/>
            <person name="Rouze P."/>
            <person name="Scornet D."/>
            <person name="Allen A.E."/>
            <person name="Amoutzias G."/>
            <person name="Anthouard V."/>
            <person name="Artiguenave F."/>
            <person name="Aury J.M."/>
            <person name="Badger J.H."/>
            <person name="Beszteri B."/>
            <person name="Billiau K."/>
            <person name="Bonnet E."/>
            <person name="Bothwell J.H."/>
            <person name="Bowler C."/>
            <person name="Boyen C."/>
            <person name="Brownlee C."/>
            <person name="Carrano C.J."/>
            <person name="Charrier B."/>
            <person name="Cho G.Y."/>
            <person name="Coelho S.M."/>
            <person name="Collen J."/>
            <person name="Corre E."/>
            <person name="Da Silva C."/>
            <person name="Delage L."/>
            <person name="Delaroque N."/>
            <person name="Dittami S.M."/>
            <person name="Doulbeau S."/>
            <person name="Elias M."/>
            <person name="Farnham G."/>
            <person name="Gachon C.M."/>
            <person name="Gschloessl B."/>
            <person name="Heesch S."/>
            <person name="Jabbari K."/>
            <person name="Jubin C."/>
            <person name="Kawai H."/>
            <person name="Kimura K."/>
            <person name="Kloareg B."/>
            <person name="Kupper F.C."/>
            <person name="Lang D."/>
            <person name="Le Bail A."/>
            <person name="Leblanc C."/>
            <person name="Lerouge P."/>
            <person name="Lohr M."/>
            <person name="Lopez P.J."/>
            <person name="Martens C."/>
            <person name="Maumus F."/>
            <person name="Michel G."/>
            <person name="Miranda-Saavedra D."/>
            <person name="Morales J."/>
            <person name="Moreau H."/>
            <person name="Motomura T."/>
            <person name="Nagasato C."/>
            <person name="Napoli C.A."/>
            <person name="Nelson D.R."/>
            <person name="Nyvall-Collen P."/>
            <person name="Peters A.F."/>
            <person name="Pommier C."/>
            <person name="Potin P."/>
            <person name="Poulain J."/>
            <person name="Quesneville H."/>
            <person name="Read B."/>
            <person name="Rensing S.A."/>
            <person name="Ritter A."/>
            <person name="Rousvoal S."/>
            <person name="Samanta M."/>
            <person name="Samson G."/>
            <person name="Schroeder D.C."/>
            <person name="Segurens B."/>
            <person name="Strittmatter M."/>
            <person name="Tonon T."/>
            <person name="Tregear J.W."/>
            <person name="Valentin K."/>
            <person name="von Dassow P."/>
            <person name="Yamagishi T."/>
            <person name="Van de Peer Y."/>
            <person name="Wincker P."/>
        </authorList>
    </citation>
    <scope>NUCLEOTIDE SEQUENCE [LARGE SCALE GENOMIC DNA]</scope>
    <source>
        <strain evidence="13">Ec32 / CCAP1310/4</strain>
    </source>
</reference>
<feature type="coiled-coil region" evidence="10">
    <location>
        <begin position="13"/>
        <end position="40"/>
    </location>
</feature>
<keyword evidence="3 9" id="KW-0158">Chromosome</keyword>
<comment type="subcellular location">
    <subcellularLocation>
        <location evidence="1">Chromosome</location>
        <location evidence="1">Centromere</location>
    </subcellularLocation>
    <subcellularLocation>
        <location evidence="9">Nucleus</location>
    </subcellularLocation>
    <subcellularLocation>
        <location evidence="9">Chromosome</location>
        <location evidence="9">Centromere</location>
        <location evidence="9">Kinetochore</location>
    </subcellularLocation>
</comment>
<dbReference type="Gene3D" id="3.30.457.50">
    <property type="entry name" value="Chromosome segregation protein Spc25"/>
    <property type="match status" value="1"/>
</dbReference>
<keyword evidence="5 9" id="KW-0498">Mitosis</keyword>
<evidence type="ECO:0000256" key="6">
    <source>
        <dbReference type="ARBA" id="ARBA00023054"/>
    </source>
</evidence>
<evidence type="ECO:0000313" key="12">
    <source>
        <dbReference type="EMBL" id="CBJ26988.1"/>
    </source>
</evidence>
<keyword evidence="6 10" id="KW-0175">Coiled coil</keyword>
<evidence type="ECO:0000256" key="4">
    <source>
        <dbReference type="ARBA" id="ARBA00022618"/>
    </source>
</evidence>
<gene>
    <name evidence="12" type="ORF">Esi_0051_0084</name>
</gene>
<evidence type="ECO:0000256" key="9">
    <source>
        <dbReference type="RuleBase" id="RU367150"/>
    </source>
</evidence>
<comment type="function">
    <text evidence="9">Acts as a component of the essential kinetochore-associated NDC80 complex, which is required for chromosome segregation and spindle checkpoint activity.</text>
</comment>
<keyword evidence="7 9" id="KW-0131">Cell cycle</keyword>